<sequence length="239" mass="25585">MTFAPVDPGSRWGNPSAPRLPEGMFGRRTPLSIEGMGPLNPVSGAPDVGTAPQIKPQFFDKGGLGSKLLRGLAEVGLQWGASAGNPASMAVIRNRFAQQAEDRRQKALLDLDARKRTLDNSDWIARENWKLQHPDDQFTQYMRAAGIDPTSPQGQALYRQRAESMAAPPLMAVDGFDAAGNPTKTFMPRTGFGAPTPPAPVGPPVGTVRNGYRFMGGDPKDQNNWSPTGGAGSGQQGFR</sequence>
<accession>A0A1I6L2Z8</accession>
<protein>
    <submittedName>
        <fullName evidence="2">Uncharacterized protein</fullName>
    </submittedName>
</protein>
<feature type="region of interest" description="Disordered" evidence="1">
    <location>
        <begin position="214"/>
        <end position="239"/>
    </location>
</feature>
<evidence type="ECO:0000313" key="3">
    <source>
        <dbReference type="Proteomes" id="UP000198824"/>
    </source>
</evidence>
<name>A0A1I6L2Z8_9SPHN</name>
<feature type="region of interest" description="Disordered" evidence="1">
    <location>
        <begin position="1"/>
        <end position="28"/>
    </location>
</feature>
<feature type="compositionally biased region" description="Gly residues" evidence="1">
    <location>
        <begin position="229"/>
        <end position="239"/>
    </location>
</feature>
<proteinExistence type="predicted"/>
<evidence type="ECO:0000313" key="2">
    <source>
        <dbReference type="EMBL" id="SFR97610.1"/>
    </source>
</evidence>
<dbReference type="EMBL" id="FOZG01000002">
    <property type="protein sequence ID" value="SFR97610.1"/>
    <property type="molecule type" value="Genomic_DNA"/>
</dbReference>
<dbReference type="STRING" id="1166337.SAMN05192580_2185"/>
<evidence type="ECO:0000256" key="1">
    <source>
        <dbReference type="SAM" id="MobiDB-lite"/>
    </source>
</evidence>
<reference evidence="2 3" key="1">
    <citation type="submission" date="2016-10" db="EMBL/GenBank/DDBJ databases">
        <authorList>
            <person name="de Groot N.N."/>
        </authorList>
    </citation>
    <scope>NUCLEOTIDE SEQUENCE [LARGE SCALE GENOMIC DNA]</scope>
    <source>
        <strain evidence="2 3">S5-249</strain>
    </source>
</reference>
<dbReference type="Proteomes" id="UP000198824">
    <property type="component" value="Unassembled WGS sequence"/>
</dbReference>
<organism evidence="2 3">
    <name type="scientific">Sphingomonas jatrophae</name>
    <dbReference type="NCBI Taxonomy" id="1166337"/>
    <lineage>
        <taxon>Bacteria</taxon>
        <taxon>Pseudomonadati</taxon>
        <taxon>Pseudomonadota</taxon>
        <taxon>Alphaproteobacteria</taxon>
        <taxon>Sphingomonadales</taxon>
        <taxon>Sphingomonadaceae</taxon>
        <taxon>Sphingomonas</taxon>
    </lineage>
</organism>
<keyword evidence="3" id="KW-1185">Reference proteome</keyword>
<dbReference type="AlphaFoldDB" id="A0A1I6L2Z8"/>
<gene>
    <name evidence="2" type="ORF">SAMN05192580_2185</name>
</gene>
<dbReference type="RefSeq" id="WP_207544581.1">
    <property type="nucleotide sequence ID" value="NZ_FOZG01000002.1"/>
</dbReference>